<organism evidence="1">
    <name type="scientific">marine sediment metagenome</name>
    <dbReference type="NCBI Taxonomy" id="412755"/>
    <lineage>
        <taxon>unclassified sequences</taxon>
        <taxon>metagenomes</taxon>
        <taxon>ecological metagenomes</taxon>
    </lineage>
</organism>
<gene>
    <name evidence="1" type="ORF">LCGC14_2674510</name>
</gene>
<protein>
    <submittedName>
        <fullName evidence="1">Uncharacterized protein</fullName>
    </submittedName>
</protein>
<dbReference type="AlphaFoldDB" id="A0A0F9CEZ1"/>
<accession>A0A0F9CEZ1</accession>
<evidence type="ECO:0000313" key="1">
    <source>
        <dbReference type="EMBL" id="KKK95271.1"/>
    </source>
</evidence>
<feature type="non-terminal residue" evidence="1">
    <location>
        <position position="1"/>
    </location>
</feature>
<name>A0A0F9CEZ1_9ZZZZ</name>
<comment type="caution">
    <text evidence="1">The sequence shown here is derived from an EMBL/GenBank/DDBJ whole genome shotgun (WGS) entry which is preliminary data.</text>
</comment>
<dbReference type="EMBL" id="LAZR01046983">
    <property type="protein sequence ID" value="KKK95271.1"/>
    <property type="molecule type" value="Genomic_DNA"/>
</dbReference>
<sequence>TTAFDAPLVLAYGSGADPATTDGDFLQKLNITLPATARDFAAETGTMIDVTFKGADDLTNEMVDIETANAVDRSW</sequence>
<reference evidence="1" key="1">
    <citation type="journal article" date="2015" name="Nature">
        <title>Complex archaea that bridge the gap between prokaryotes and eukaryotes.</title>
        <authorList>
            <person name="Spang A."/>
            <person name="Saw J.H."/>
            <person name="Jorgensen S.L."/>
            <person name="Zaremba-Niedzwiedzka K."/>
            <person name="Martijn J."/>
            <person name="Lind A.E."/>
            <person name="van Eijk R."/>
            <person name="Schleper C."/>
            <person name="Guy L."/>
            <person name="Ettema T.J."/>
        </authorList>
    </citation>
    <scope>NUCLEOTIDE SEQUENCE</scope>
</reference>
<proteinExistence type="predicted"/>